<accession>A0A0E3X8X2</accession>
<dbReference type="RefSeq" id="YP_009665173.1">
    <property type="nucleotide sequence ID" value="NC_043188.1"/>
</dbReference>
<evidence type="ECO:0000313" key="1">
    <source>
        <dbReference type="EMBL" id="AKC01928.1"/>
    </source>
</evidence>
<keyword evidence="2" id="KW-1185">Reference proteome</keyword>
<dbReference type="KEGG" id="vg:40525368"/>
<dbReference type="GeneID" id="40525368"/>
<organism evidence="1 2">
    <name type="scientific">Eriocheir sinensis reovirus</name>
    <name type="common">EsRV</name>
    <dbReference type="NCBI Taxonomy" id="273810"/>
    <lineage>
        <taxon>Viruses</taxon>
        <taxon>Riboviria</taxon>
        <taxon>Orthornavirae</taxon>
        <taxon>Duplornaviricota</taxon>
        <taxon>Resentoviricetes</taxon>
        <taxon>Reovirales</taxon>
        <taxon>Sedoreoviridae</taxon>
        <taxon>Cardoreovirus</taxon>
        <taxon>Cardoreovirus eriocheiris</taxon>
    </lineage>
</organism>
<dbReference type="EMBL" id="KP638410">
    <property type="protein sequence ID" value="AKC01928.1"/>
    <property type="molecule type" value="Genomic_RNA"/>
</dbReference>
<dbReference type="Proteomes" id="UP000172887">
    <property type="component" value="Genome"/>
</dbReference>
<evidence type="ECO:0000313" key="2">
    <source>
        <dbReference type="Proteomes" id="UP000172887"/>
    </source>
</evidence>
<proteinExistence type="predicted"/>
<name>A0A0E3X8X2_ESRV</name>
<sequence length="346" mass="38610">MSDQVTNRSGASLPLSHTFGYQLLAQKKDYDYDATVPADATWTPFESNDKYGNADVDIYLTFYQIGAKVFFTVTKQPTEDERSLPLSVTWTRNGGVGFTDDRGAIINWLQLISKTQATVTKSLIFLVCDNFDGFFVLIPCNMNDAHQCGSFAVRKKVAKPLAVLARLMNIVPSTKGESNLYIQNMLKALRLRSDNTTELIPSDDGARVMAPYLTDEDTESILRGALLGLEPGNKVIRWCNLLTGYDLDQTTANFYLDTLTIASEMWKTQGVPILTNSLFAPEYDGLVPHLPELAKDLTLYQEWVHEAMETDHNGALVRAGKYGIDQGLFTLDDPFIPAWLRELLVA</sequence>
<reference evidence="1 2" key="1">
    <citation type="journal article" date="2015" name="Genome Announc.">
        <title>Near-Full-Length Genome Sequence of a Novel Reovirus from the Chinese Mitten Crab, Eriocheir sinensis.</title>
        <authorList>
            <person name="Shen H."/>
            <person name="Ma Y."/>
            <person name="Hu Y."/>
        </authorList>
    </citation>
    <scope>NUCLEOTIDE SEQUENCE [LARGE SCALE GENOMIC DNA]</scope>
    <source>
        <strain evidence="1 2">WX-2012</strain>
    </source>
</reference>
<protein>
    <submittedName>
        <fullName evidence="1">VP9</fullName>
    </submittedName>
</protein>
<organismHost>
    <name type="scientific">Eriocheir sinensis</name>
    <name type="common">Chinese mitten crab</name>
    <dbReference type="NCBI Taxonomy" id="95602"/>
</organismHost>